<keyword evidence="5" id="KW-1185">Reference proteome</keyword>
<evidence type="ECO:0000313" key="5">
    <source>
        <dbReference type="Proteomes" id="UP000325218"/>
    </source>
</evidence>
<keyword evidence="1" id="KW-0808">Transferase</keyword>
<name>A0A5D0CLT3_9BACL</name>
<dbReference type="SMART" id="SM00347">
    <property type="entry name" value="HTH_MARR"/>
    <property type="match status" value="1"/>
</dbReference>
<evidence type="ECO:0000259" key="3">
    <source>
        <dbReference type="PROSITE" id="PS51186"/>
    </source>
</evidence>
<dbReference type="SUPFAM" id="SSF46785">
    <property type="entry name" value="Winged helix' DNA-binding domain"/>
    <property type="match status" value="1"/>
</dbReference>
<feature type="domain" description="N-acetyltransferase" evidence="3">
    <location>
        <begin position="157"/>
        <end position="310"/>
    </location>
</feature>
<dbReference type="PROSITE" id="PS50995">
    <property type="entry name" value="HTH_MARR_2"/>
    <property type="match status" value="1"/>
</dbReference>
<comment type="caution">
    <text evidence="4">The sequence shown here is derived from an EMBL/GenBank/DDBJ whole genome shotgun (WGS) entry which is preliminary data.</text>
</comment>
<dbReference type="Pfam" id="PF00583">
    <property type="entry name" value="Acetyltransf_1"/>
    <property type="match status" value="1"/>
</dbReference>
<dbReference type="OrthoDB" id="5419426at2"/>
<accession>A0A5D0CLT3</accession>
<reference evidence="4 5" key="1">
    <citation type="submission" date="2019-08" db="EMBL/GenBank/DDBJ databases">
        <title>Genome sequencing of Paenibacillus faecis DSM 23593(T).</title>
        <authorList>
            <person name="Kook J.-K."/>
            <person name="Park S.-N."/>
            <person name="Lim Y.K."/>
        </authorList>
    </citation>
    <scope>NUCLEOTIDE SEQUENCE [LARGE SCALE GENOMIC DNA]</scope>
    <source>
        <strain evidence="4 5">DSM 23593</strain>
    </source>
</reference>
<dbReference type="PANTHER" id="PTHR13947">
    <property type="entry name" value="GNAT FAMILY N-ACETYLTRANSFERASE"/>
    <property type="match status" value="1"/>
</dbReference>
<gene>
    <name evidence="4" type="ORF">FRY98_26450</name>
</gene>
<dbReference type="PROSITE" id="PS51186">
    <property type="entry name" value="GNAT"/>
    <property type="match status" value="1"/>
</dbReference>
<dbReference type="GO" id="GO:0008080">
    <property type="term" value="F:N-acetyltransferase activity"/>
    <property type="evidence" value="ECO:0007669"/>
    <property type="project" value="InterPro"/>
</dbReference>
<evidence type="ECO:0000259" key="2">
    <source>
        <dbReference type="PROSITE" id="PS50995"/>
    </source>
</evidence>
<dbReference type="InterPro" id="IPR000182">
    <property type="entry name" value="GNAT_dom"/>
</dbReference>
<dbReference type="PANTHER" id="PTHR13947:SF37">
    <property type="entry name" value="LD18367P"/>
    <property type="match status" value="1"/>
</dbReference>
<organism evidence="4 5">
    <name type="scientific">Paenibacillus faecis</name>
    <dbReference type="NCBI Taxonomy" id="862114"/>
    <lineage>
        <taxon>Bacteria</taxon>
        <taxon>Bacillati</taxon>
        <taxon>Bacillota</taxon>
        <taxon>Bacilli</taxon>
        <taxon>Bacillales</taxon>
        <taxon>Paenibacillaceae</taxon>
        <taxon>Paenibacillus</taxon>
    </lineage>
</organism>
<proteinExistence type="predicted"/>
<dbReference type="AlphaFoldDB" id="A0A5D0CLT3"/>
<evidence type="ECO:0000313" key="4">
    <source>
        <dbReference type="EMBL" id="TYA10134.1"/>
    </source>
</evidence>
<dbReference type="Pfam" id="PF01047">
    <property type="entry name" value="MarR"/>
    <property type="match status" value="1"/>
</dbReference>
<dbReference type="Gene3D" id="1.10.10.10">
    <property type="entry name" value="Winged helix-like DNA-binding domain superfamily/Winged helix DNA-binding domain"/>
    <property type="match status" value="1"/>
</dbReference>
<dbReference type="InterPro" id="IPR000835">
    <property type="entry name" value="HTH_MarR-typ"/>
</dbReference>
<dbReference type="CDD" id="cd04301">
    <property type="entry name" value="NAT_SF"/>
    <property type="match status" value="1"/>
</dbReference>
<evidence type="ECO:0000256" key="1">
    <source>
        <dbReference type="ARBA" id="ARBA00022679"/>
    </source>
</evidence>
<dbReference type="InterPro" id="IPR036390">
    <property type="entry name" value="WH_DNA-bd_sf"/>
</dbReference>
<dbReference type="GO" id="GO:0003700">
    <property type="term" value="F:DNA-binding transcription factor activity"/>
    <property type="evidence" value="ECO:0007669"/>
    <property type="project" value="InterPro"/>
</dbReference>
<dbReference type="EMBL" id="VSDO01000006">
    <property type="protein sequence ID" value="TYA10134.1"/>
    <property type="molecule type" value="Genomic_DNA"/>
</dbReference>
<protein>
    <submittedName>
        <fullName evidence="4">MarR family transcriptional regulator</fullName>
    </submittedName>
</protein>
<feature type="domain" description="HTH marR-type" evidence="2">
    <location>
        <begin position="1"/>
        <end position="140"/>
    </location>
</feature>
<dbReference type="InterPro" id="IPR036388">
    <property type="entry name" value="WH-like_DNA-bd_sf"/>
</dbReference>
<dbReference type="InterPro" id="IPR016181">
    <property type="entry name" value="Acyl_CoA_acyltransferase"/>
</dbReference>
<dbReference type="RefSeq" id="WP_148457704.1">
    <property type="nucleotide sequence ID" value="NZ_VSDO01000006.1"/>
</dbReference>
<sequence>MNSVYKPTIHAVRRFNRFYTNILGLLDQHMLNSEFSLSEARVLYEIGHTELCTAKRLIEELSIDPGYLSRMIKRFEKKGLTRREQSEEDGRLFYLYLTDKGEETLVRLDALSDGQIHQLISGLPMQDQQQLVAGMTSIEAALSGKPVVASDPISIRNELRPGDAGYLIHLHGWIYQERGYNHRFEGYVCKTFYDFFEHYRPGKDRFWFAETEGNMIGAISIVEHSPSKAQLRWFLVHPQYRGTGLGSRLLNEAVDYCRAKKYRTVYLETTEDQQQAIGMYTKAGFVKVAEHPSNDWGKPLLELTYELKLGQ</sequence>
<dbReference type="Gene3D" id="3.40.630.30">
    <property type="match status" value="1"/>
</dbReference>
<dbReference type="SUPFAM" id="SSF55729">
    <property type="entry name" value="Acyl-CoA N-acyltransferases (Nat)"/>
    <property type="match status" value="1"/>
</dbReference>
<dbReference type="InterPro" id="IPR050769">
    <property type="entry name" value="NAT_camello-type"/>
</dbReference>
<dbReference type="Proteomes" id="UP000325218">
    <property type="component" value="Unassembled WGS sequence"/>
</dbReference>